<dbReference type="PANTHER" id="PTHR32263:SF41">
    <property type="entry name" value="INACTIVE POLY [ADP-RIBOSE] POLYMERASE RCD1-LIKE ISOFORM X1"/>
    <property type="match status" value="1"/>
</dbReference>
<keyword evidence="3" id="KW-0346">Stress response</keyword>
<dbReference type="Proteomes" id="UP000790787">
    <property type="component" value="Chromosome 5"/>
</dbReference>
<name>A0A1S3ZBD4_TOBAC</name>
<feature type="domain" description="PARP catalytic" evidence="5">
    <location>
        <begin position="256"/>
        <end position="472"/>
    </location>
</feature>
<dbReference type="Pfam" id="PF23467">
    <property type="entry name" value="WWE_5"/>
    <property type="match status" value="1"/>
</dbReference>
<dbReference type="RefSeq" id="XP_016461694.1">
    <property type="nucleotide sequence ID" value="XM_016606208.1"/>
</dbReference>
<reference evidence="8 9" key="2">
    <citation type="submission" date="2025-04" db="UniProtKB">
        <authorList>
            <consortium name="RefSeq"/>
        </authorList>
    </citation>
    <scope>IDENTIFICATION</scope>
</reference>
<dbReference type="GeneID" id="107784996"/>
<evidence type="ECO:0000256" key="1">
    <source>
        <dbReference type="ARBA" id="ARBA00004123"/>
    </source>
</evidence>
<comment type="subcellular location">
    <subcellularLocation>
        <location evidence="1">Nucleus</location>
    </subcellularLocation>
</comment>
<evidence type="ECO:0000256" key="3">
    <source>
        <dbReference type="ARBA" id="ARBA00023016"/>
    </source>
</evidence>
<dbReference type="GO" id="GO:0005634">
    <property type="term" value="C:nucleus"/>
    <property type="evidence" value="ECO:0007669"/>
    <property type="project" value="UniProtKB-SubCell"/>
</dbReference>
<accession>A0A1S3ZBD4</accession>
<protein>
    <submittedName>
        <fullName evidence="8 9">Inactive poly [ADP-ribose] polymerase RCD1 isoform X1</fullName>
    </submittedName>
</protein>
<organism evidence="8">
    <name type="scientific">Nicotiana tabacum</name>
    <name type="common">Common tobacco</name>
    <dbReference type="NCBI Taxonomy" id="4097"/>
    <lineage>
        <taxon>Eukaryota</taxon>
        <taxon>Viridiplantae</taxon>
        <taxon>Streptophyta</taxon>
        <taxon>Embryophyta</taxon>
        <taxon>Tracheophyta</taxon>
        <taxon>Spermatophyta</taxon>
        <taxon>Magnoliopsida</taxon>
        <taxon>eudicotyledons</taxon>
        <taxon>Gunneridae</taxon>
        <taxon>Pentapetalae</taxon>
        <taxon>asterids</taxon>
        <taxon>lamiids</taxon>
        <taxon>Solanales</taxon>
        <taxon>Solanaceae</taxon>
        <taxon>Nicotianoideae</taxon>
        <taxon>Nicotianeae</taxon>
        <taxon>Nicotiana</taxon>
    </lineage>
</organism>
<dbReference type="InterPro" id="IPR044964">
    <property type="entry name" value="RCD1/SRO1-5"/>
</dbReference>
<dbReference type="InterPro" id="IPR012317">
    <property type="entry name" value="Poly(ADP-ribose)pol_cat_dom"/>
</dbReference>
<dbReference type="AlphaFoldDB" id="A0A1S3ZBD4"/>
<dbReference type="PaxDb" id="4097-A0A1S3ZBD4"/>
<dbReference type="PROSITE" id="PS51879">
    <property type="entry name" value="RST"/>
    <property type="match status" value="1"/>
</dbReference>
<evidence type="ECO:0000259" key="5">
    <source>
        <dbReference type="PROSITE" id="PS51059"/>
    </source>
</evidence>
<dbReference type="InterPro" id="IPR057823">
    <property type="entry name" value="WWE_RCD1"/>
</dbReference>
<evidence type="ECO:0000256" key="4">
    <source>
        <dbReference type="ARBA" id="ARBA00023242"/>
    </source>
</evidence>
<evidence type="ECO:0000313" key="9">
    <source>
        <dbReference type="RefSeq" id="XP_016461694.1"/>
    </source>
</evidence>
<keyword evidence="4" id="KW-0539">Nucleus</keyword>
<dbReference type="SMR" id="A0A1S3ZBD4"/>
<sequence>METKYGKVLDRSQNIVVDLKRKRAARCETHLSGATHMIFPVRTSLNSSIRPLGKRRKLNGSNSTCGGCAFHLRKSLLRYYLNFRKSGLPQRLMYYQKGQWTDFPENIVTMAKKDLRIKKSVTEVEFNGKIFVLDFFHMMRLDLKSGLQQPIAWIDEAGNCFFPELFANCDELHECCHSEHKDSIEVDSETEGSNDLEMQLEIEINGADMSSLKESSGESNAIVKQVNLCHKPAAKNCTAEVGDNCVRLSDTKSMDDSTENHQMVENAACCKWEYLDPDVVGEMFLKGIDSPSGAKIFELHRVSSTFMEVRKELFQKQVEITKKQRGGASLSYAWLPSSKGMITSIMKYGLANYDLSKSKSRYGVGVHLFPANCTEISAKYCDYDENGVQHMILCRVIMGNMELVYPGSKQFHPSSEDFDNGVDNLENPKCYVVWTMNMNTHIFPEYVVSFKLSPDAKGYLVGNESPIDVSAVSTCCNQVPADTLPTDLVLGLLSLIQQALLDPNRGERVNDVLGTDGYQNSLGLASKKDARTPKSPWMPFPMLFAAISRKVPQEDMNLVSSNYELFKDKKISRDEFVRKLRLIVGDTLLRSTITSLQCKVPPKSMELVRIKQEQESVCLE</sequence>
<dbReference type="RefSeq" id="XP_016461693.1">
    <property type="nucleotide sequence ID" value="XM_016606207.1"/>
</dbReference>
<dbReference type="SUPFAM" id="SSF56399">
    <property type="entry name" value="ADP-ribosylation"/>
    <property type="match status" value="1"/>
</dbReference>
<proteinExistence type="predicted"/>
<keyword evidence="7" id="KW-1185">Reference proteome</keyword>
<dbReference type="InterPro" id="IPR022003">
    <property type="entry name" value="RST"/>
</dbReference>
<dbReference type="OrthoDB" id="6133115at2759"/>
<dbReference type="GO" id="GO:0003950">
    <property type="term" value="F:NAD+ poly-ADP-ribosyltransferase activity"/>
    <property type="evidence" value="ECO:0007669"/>
    <property type="project" value="InterPro"/>
</dbReference>
<gene>
    <name evidence="8 9" type="primary">LOC107784996</name>
</gene>
<dbReference type="Pfam" id="PF12174">
    <property type="entry name" value="RST"/>
    <property type="match status" value="1"/>
</dbReference>
<feature type="domain" description="RST" evidence="6">
    <location>
        <begin position="531"/>
        <end position="602"/>
    </location>
</feature>
<reference key="1">
    <citation type="journal article" date="2014" name="Nat. Commun.">
        <title>The tobacco genome sequence and its comparison with those of tomato and potato.</title>
        <authorList>
            <person name="Sierro N."/>
            <person name="Battey J.N."/>
            <person name="Ouadi S."/>
            <person name="Bakaher N."/>
            <person name="Bovet L."/>
            <person name="Willig A."/>
            <person name="Goepfert S."/>
            <person name="Peitsch M.C."/>
            <person name="Ivanov N.V."/>
        </authorList>
    </citation>
    <scope>NUCLEOTIDE SEQUENCE [LARGE SCALE GENOMIC DNA]</scope>
    <source>
        <strain>cv. TN90</strain>
    </source>
</reference>
<evidence type="ECO:0000313" key="8">
    <source>
        <dbReference type="RefSeq" id="XP_016461693.1"/>
    </source>
</evidence>
<dbReference type="PANTHER" id="PTHR32263">
    <property type="entry name" value="INACTIVE POLY [ADP-RIBOSE] POLYMERASE SRO4-RELATED"/>
    <property type="match status" value="1"/>
</dbReference>
<evidence type="ECO:0000259" key="6">
    <source>
        <dbReference type="PROSITE" id="PS51879"/>
    </source>
</evidence>
<dbReference type="PROSITE" id="PS51059">
    <property type="entry name" value="PARP_CATALYTIC"/>
    <property type="match status" value="1"/>
</dbReference>
<dbReference type="STRING" id="4097.A0A1S3ZBD4"/>
<keyword evidence="2" id="KW-0217">Developmental protein</keyword>
<dbReference type="Gene3D" id="3.90.228.10">
    <property type="match status" value="1"/>
</dbReference>
<evidence type="ECO:0000256" key="2">
    <source>
        <dbReference type="ARBA" id="ARBA00022473"/>
    </source>
</evidence>
<dbReference type="KEGG" id="nta:107784996"/>
<evidence type="ECO:0000313" key="7">
    <source>
        <dbReference type="Proteomes" id="UP000790787"/>
    </source>
</evidence>